<dbReference type="eggNOG" id="COG1272">
    <property type="taxonomic scope" value="Bacteria"/>
</dbReference>
<dbReference type="Proteomes" id="UP000195877">
    <property type="component" value="Chromosome 1"/>
</dbReference>
<comment type="similarity">
    <text evidence="2">Belongs to the UPF0073 (Hly-III) family.</text>
</comment>
<dbReference type="NCBIfam" id="TIGR01065">
    <property type="entry name" value="hlyIII"/>
    <property type="match status" value="1"/>
</dbReference>
<name>A0A1Y6HF56_9XANT</name>
<proteinExistence type="inferred from homology"/>
<dbReference type="PANTHER" id="PTHR20855:SF3">
    <property type="entry name" value="LD03007P"/>
    <property type="match status" value="1"/>
</dbReference>
<gene>
    <name evidence="10" type="primary">hly3</name>
    <name evidence="10" type="ORF">PD5205_01210</name>
    <name evidence="9" type="ORF">PD885_02795</name>
</gene>
<feature type="transmembrane region" description="Helical" evidence="8">
    <location>
        <begin position="80"/>
        <end position="102"/>
    </location>
</feature>
<evidence type="ECO:0000313" key="11">
    <source>
        <dbReference type="Proteomes" id="UP000195877"/>
    </source>
</evidence>
<protein>
    <submittedName>
        <fullName evidence="10">Hemolysin III</fullName>
    </submittedName>
    <submittedName>
        <fullName evidence="9">Hemolysin-III related</fullName>
    </submittedName>
</protein>
<sequence length="246" mass="27263">MPRRSIDLRLNRCKETQLPAMRIARNYGTFFGMNADASPSIDLRDEIASAVTHGLGAIAALAGGSVLITLAAIYGDRWQLATSIVFSATLILLYVASTLFHAIPHPGTKARLQILDHCAIYLLIAGTYTPFTLINLRDSWGWGLFAAIWTIAAAGVIFKLFFTGRFRLLSTVLYLAMGWLIVVAIQPLLRSVDSWSLCWLLAGGLFYTLGTYFYQRDTQRYFHAIWHLFVLAGSACHFVAVIAQVV</sequence>
<evidence type="ECO:0000313" key="10">
    <source>
        <dbReference type="EMBL" id="SMR02523.1"/>
    </source>
</evidence>
<feature type="binding site" evidence="7">
    <location>
        <position position="101"/>
    </location>
    <ligand>
        <name>Zn(2+)</name>
        <dbReference type="ChEBI" id="CHEBI:29105"/>
    </ligand>
</feature>
<dbReference type="GO" id="GO:0140911">
    <property type="term" value="F:pore-forming activity"/>
    <property type="evidence" value="ECO:0007669"/>
    <property type="project" value="InterPro"/>
</dbReference>
<accession>A0A1Y6HF56</accession>
<dbReference type="AlphaFoldDB" id="A0A1Y6HF56"/>
<dbReference type="STRING" id="48664.BER92_05805"/>
<comment type="subcellular location">
    <subcellularLocation>
        <location evidence="1">Cell membrane</location>
        <topology evidence="1">Multi-pass membrane protein</topology>
    </subcellularLocation>
</comment>
<evidence type="ECO:0000256" key="3">
    <source>
        <dbReference type="ARBA" id="ARBA00022475"/>
    </source>
</evidence>
<dbReference type="Proteomes" id="UP000195953">
    <property type="component" value="Chromosome 1"/>
</dbReference>
<evidence type="ECO:0000256" key="1">
    <source>
        <dbReference type="ARBA" id="ARBA00004651"/>
    </source>
</evidence>
<keyword evidence="5 8" id="KW-1133">Transmembrane helix</keyword>
<keyword evidence="7" id="KW-0479">Metal-binding</keyword>
<evidence type="ECO:0000256" key="2">
    <source>
        <dbReference type="ARBA" id="ARBA00008488"/>
    </source>
</evidence>
<dbReference type="InterPro" id="IPR005744">
    <property type="entry name" value="Hy-lIII"/>
</dbReference>
<dbReference type="GO" id="GO:0005886">
    <property type="term" value="C:plasma membrane"/>
    <property type="evidence" value="ECO:0007669"/>
    <property type="project" value="UniProtKB-SubCell"/>
</dbReference>
<keyword evidence="4 8" id="KW-0812">Transmembrane</keyword>
<evidence type="ECO:0000256" key="8">
    <source>
        <dbReference type="SAM" id="Phobius"/>
    </source>
</evidence>
<evidence type="ECO:0000256" key="6">
    <source>
        <dbReference type="ARBA" id="ARBA00023136"/>
    </source>
</evidence>
<dbReference type="Pfam" id="PF03006">
    <property type="entry name" value="HlyIII"/>
    <property type="match status" value="1"/>
</dbReference>
<reference evidence="10 12" key="1">
    <citation type="submission" date="2017-05" db="EMBL/GenBank/DDBJ databases">
        <authorList>
            <person name="Song R."/>
            <person name="Chenine A.L."/>
            <person name="Ruprecht R.M."/>
        </authorList>
    </citation>
    <scope>NUCLEOTIDE SEQUENCE [LARGE SCALE GENOMIC DNA]</scope>
    <source>
        <strain evidence="10">PD5205</strain>
    </source>
</reference>
<dbReference type="EMBL" id="LT853885">
    <property type="protein sequence ID" value="SMR02523.1"/>
    <property type="molecule type" value="Genomic_DNA"/>
</dbReference>
<keyword evidence="11" id="KW-1185">Reference proteome</keyword>
<evidence type="ECO:0000256" key="5">
    <source>
        <dbReference type="ARBA" id="ARBA00022989"/>
    </source>
</evidence>
<feature type="transmembrane region" description="Helical" evidence="8">
    <location>
        <begin position="140"/>
        <end position="161"/>
    </location>
</feature>
<dbReference type="InterPro" id="IPR004254">
    <property type="entry name" value="AdipoR/HlyIII-related"/>
</dbReference>
<evidence type="ECO:0000256" key="7">
    <source>
        <dbReference type="PIRSR" id="PIRSR604254-1"/>
    </source>
</evidence>
<dbReference type="PANTHER" id="PTHR20855">
    <property type="entry name" value="ADIPOR/PROGESTIN RECEPTOR-RELATED"/>
    <property type="match status" value="1"/>
</dbReference>
<keyword evidence="3" id="KW-1003">Cell membrane</keyword>
<feature type="binding site" evidence="7">
    <location>
        <position position="223"/>
    </location>
    <ligand>
        <name>Zn(2+)</name>
        <dbReference type="ChEBI" id="CHEBI:29105"/>
    </ligand>
</feature>
<feature type="transmembrane region" description="Helical" evidence="8">
    <location>
        <begin position="194"/>
        <end position="214"/>
    </location>
</feature>
<organism evidence="10 12">
    <name type="scientific">Xanthomonas fragariae</name>
    <dbReference type="NCBI Taxonomy" id="48664"/>
    <lineage>
        <taxon>Bacteria</taxon>
        <taxon>Pseudomonadati</taxon>
        <taxon>Pseudomonadota</taxon>
        <taxon>Gammaproteobacteria</taxon>
        <taxon>Lysobacterales</taxon>
        <taxon>Lysobacteraceae</taxon>
        <taxon>Xanthomonas</taxon>
    </lineage>
</organism>
<feature type="binding site" evidence="7">
    <location>
        <position position="227"/>
    </location>
    <ligand>
        <name>Zn(2+)</name>
        <dbReference type="ChEBI" id="CHEBI:29105"/>
    </ligand>
</feature>
<keyword evidence="7" id="KW-0862">Zinc</keyword>
<reference evidence="9 11" key="2">
    <citation type="submission" date="2017-05" db="EMBL/GenBank/DDBJ databases">
        <authorList>
            <person name="Blom J."/>
        </authorList>
    </citation>
    <scope>NUCLEOTIDE SEQUENCE [LARGE SCALE GENOMIC DNA]</scope>
    <source>
        <strain evidence="9">PD885</strain>
    </source>
</reference>
<feature type="transmembrane region" description="Helical" evidence="8">
    <location>
        <begin position="226"/>
        <end position="245"/>
    </location>
</feature>
<feature type="transmembrane region" description="Helical" evidence="8">
    <location>
        <begin position="54"/>
        <end position="74"/>
    </location>
</feature>
<feature type="transmembrane region" description="Helical" evidence="8">
    <location>
        <begin position="114"/>
        <end position="134"/>
    </location>
</feature>
<dbReference type="EMBL" id="LT853882">
    <property type="protein sequence ID" value="SMR00023.1"/>
    <property type="molecule type" value="Genomic_DNA"/>
</dbReference>
<feature type="transmembrane region" description="Helical" evidence="8">
    <location>
        <begin position="168"/>
        <end position="188"/>
    </location>
</feature>
<evidence type="ECO:0000313" key="9">
    <source>
        <dbReference type="EMBL" id="SMR00023.1"/>
    </source>
</evidence>
<dbReference type="GO" id="GO:0046872">
    <property type="term" value="F:metal ion binding"/>
    <property type="evidence" value="ECO:0007669"/>
    <property type="project" value="UniProtKB-KW"/>
</dbReference>
<keyword evidence="6 8" id="KW-0472">Membrane</keyword>
<evidence type="ECO:0000256" key="4">
    <source>
        <dbReference type="ARBA" id="ARBA00022692"/>
    </source>
</evidence>
<evidence type="ECO:0000313" key="12">
    <source>
        <dbReference type="Proteomes" id="UP000195953"/>
    </source>
</evidence>